<dbReference type="CDD" id="cd05471">
    <property type="entry name" value="pepsin_like"/>
    <property type="match status" value="1"/>
</dbReference>
<organism evidence="5 6">
    <name type="scientific">Ditylenchus destructor</name>
    <dbReference type="NCBI Taxonomy" id="166010"/>
    <lineage>
        <taxon>Eukaryota</taxon>
        <taxon>Metazoa</taxon>
        <taxon>Ecdysozoa</taxon>
        <taxon>Nematoda</taxon>
        <taxon>Chromadorea</taxon>
        <taxon>Rhabditida</taxon>
        <taxon>Tylenchina</taxon>
        <taxon>Tylenchomorpha</taxon>
        <taxon>Sphaerularioidea</taxon>
        <taxon>Anguinidae</taxon>
        <taxon>Anguininae</taxon>
        <taxon>Ditylenchus</taxon>
    </lineage>
</organism>
<dbReference type="EMBL" id="JAKKPZ010000004">
    <property type="protein sequence ID" value="KAI1721946.1"/>
    <property type="molecule type" value="Genomic_DNA"/>
</dbReference>
<feature type="chain" id="PRO_5042144207" evidence="3">
    <location>
        <begin position="19"/>
        <end position="1163"/>
    </location>
</feature>
<dbReference type="InterPro" id="IPR021109">
    <property type="entry name" value="Peptidase_aspartic_dom_sf"/>
</dbReference>
<keyword evidence="3" id="KW-0732">Signal</keyword>
<feature type="compositionally biased region" description="Basic and acidic residues" evidence="2">
    <location>
        <begin position="463"/>
        <end position="474"/>
    </location>
</feature>
<dbReference type="AlphaFoldDB" id="A0AAD4NEJ5"/>
<dbReference type="PROSITE" id="PS51767">
    <property type="entry name" value="PEPTIDASE_A1"/>
    <property type="match status" value="1"/>
</dbReference>
<dbReference type="SUPFAM" id="SSF50630">
    <property type="entry name" value="Acid proteases"/>
    <property type="match status" value="1"/>
</dbReference>
<dbReference type="PANTHER" id="PTHR47966">
    <property type="entry name" value="BETA-SITE APP-CLEAVING ENZYME, ISOFORM A-RELATED"/>
    <property type="match status" value="1"/>
</dbReference>
<keyword evidence="5" id="KW-0645">Protease</keyword>
<feature type="region of interest" description="Disordered" evidence="2">
    <location>
        <begin position="300"/>
        <end position="330"/>
    </location>
</feature>
<protein>
    <submittedName>
        <fullName evidence="5">Eukaryotic aspartyl protease domain-containing protein</fullName>
    </submittedName>
</protein>
<accession>A0AAD4NEJ5</accession>
<feature type="region of interest" description="Disordered" evidence="2">
    <location>
        <begin position="66"/>
        <end position="182"/>
    </location>
</feature>
<dbReference type="Proteomes" id="UP001201812">
    <property type="component" value="Unassembled WGS sequence"/>
</dbReference>
<evidence type="ECO:0000313" key="5">
    <source>
        <dbReference type="EMBL" id="KAI1721946.1"/>
    </source>
</evidence>
<gene>
    <name evidence="5" type="ORF">DdX_04236</name>
</gene>
<keyword evidence="5" id="KW-0378">Hydrolase</keyword>
<dbReference type="PANTHER" id="PTHR47966:SF51">
    <property type="entry name" value="BETA-SITE APP-CLEAVING ENZYME, ISOFORM A-RELATED"/>
    <property type="match status" value="1"/>
</dbReference>
<feature type="compositionally biased region" description="Low complexity" evidence="2">
    <location>
        <begin position="151"/>
        <end position="169"/>
    </location>
</feature>
<feature type="region of interest" description="Disordered" evidence="2">
    <location>
        <begin position="447"/>
        <end position="483"/>
    </location>
</feature>
<feature type="compositionally biased region" description="Basic and acidic residues" evidence="2">
    <location>
        <begin position="90"/>
        <end position="102"/>
    </location>
</feature>
<feature type="compositionally biased region" description="Polar residues" evidence="2">
    <location>
        <begin position="448"/>
        <end position="458"/>
    </location>
</feature>
<keyword evidence="6" id="KW-1185">Reference proteome</keyword>
<dbReference type="Gene3D" id="2.40.70.10">
    <property type="entry name" value="Acid Proteases"/>
    <property type="match status" value="2"/>
</dbReference>
<dbReference type="GO" id="GO:0004190">
    <property type="term" value="F:aspartic-type endopeptidase activity"/>
    <property type="evidence" value="ECO:0007669"/>
    <property type="project" value="InterPro"/>
</dbReference>
<proteinExistence type="inferred from homology"/>
<feature type="compositionally biased region" description="Basic and acidic residues" evidence="2">
    <location>
        <begin position="109"/>
        <end position="123"/>
    </location>
</feature>
<dbReference type="InterPro" id="IPR001461">
    <property type="entry name" value="Aspartic_peptidase_A1"/>
</dbReference>
<dbReference type="GO" id="GO:0005764">
    <property type="term" value="C:lysosome"/>
    <property type="evidence" value="ECO:0007669"/>
    <property type="project" value="TreeGrafter"/>
</dbReference>
<name>A0AAD4NEJ5_9BILA</name>
<evidence type="ECO:0000256" key="3">
    <source>
        <dbReference type="SAM" id="SignalP"/>
    </source>
</evidence>
<feature type="compositionally biased region" description="Polar residues" evidence="2">
    <location>
        <begin position="321"/>
        <end position="330"/>
    </location>
</feature>
<feature type="compositionally biased region" description="Polar residues" evidence="2">
    <location>
        <begin position="300"/>
        <end position="313"/>
    </location>
</feature>
<dbReference type="InterPro" id="IPR034164">
    <property type="entry name" value="Pepsin-like_dom"/>
</dbReference>
<evidence type="ECO:0000313" key="6">
    <source>
        <dbReference type="Proteomes" id="UP001201812"/>
    </source>
</evidence>
<evidence type="ECO:0000256" key="1">
    <source>
        <dbReference type="ARBA" id="ARBA00007447"/>
    </source>
</evidence>
<evidence type="ECO:0000256" key="2">
    <source>
        <dbReference type="SAM" id="MobiDB-lite"/>
    </source>
</evidence>
<feature type="signal peptide" evidence="3">
    <location>
        <begin position="1"/>
        <end position="18"/>
    </location>
</feature>
<feature type="compositionally biased region" description="Low complexity" evidence="2">
    <location>
        <begin position="130"/>
        <end position="143"/>
    </location>
</feature>
<evidence type="ECO:0000259" key="4">
    <source>
        <dbReference type="PROSITE" id="PS51767"/>
    </source>
</evidence>
<comment type="similarity">
    <text evidence="1">Belongs to the peptidase A1 family.</text>
</comment>
<dbReference type="InterPro" id="IPR033121">
    <property type="entry name" value="PEPTIDASE_A1"/>
</dbReference>
<dbReference type="Pfam" id="PF00026">
    <property type="entry name" value="Asp"/>
    <property type="match status" value="1"/>
</dbReference>
<comment type="caution">
    <text evidence="5">The sequence shown here is derived from an EMBL/GenBank/DDBJ whole genome shotgun (WGS) entry which is preliminary data.</text>
</comment>
<dbReference type="GO" id="GO:0006508">
    <property type="term" value="P:proteolysis"/>
    <property type="evidence" value="ECO:0007669"/>
    <property type="project" value="UniProtKB-KW"/>
</dbReference>
<feature type="domain" description="Peptidase A1" evidence="4">
    <location>
        <begin position="837"/>
        <end position="1153"/>
    </location>
</feature>
<sequence>MLKSLLIFKIALTVVCQGHNQQGARWKVSLGDLPSPEVSTPSNLPDRRPNNNIRLVDYREWQLLKGQEQSSSEKGPPMLIVAPEEAQTSNDRKRSGKDRPAEAIENEDEHISKEEDGTVHIEKSVIVPKETITTTTEASSITSNKNEKSTAESTTQSSSTTSSTASSSSEDTDSTTVTIPPIDLKNLPNLFQLLKQLTIIPAILRSFGGAQGASGGMGLAPGASPTTNYLMKMLTGNGLGSGLNSMDPPLTSTAVHADSSSNSVSSLLDPNFAQRIETEPPPGSDTKLFSLREFANPSLKQNSNFGSDFITNSDEPETRRSPISNAISGTNNQNFAIHLPTPDTNPSPIVPVLTTYDSGKIRKPNQNALNLNSMERFNRLNIYGIDETKAAVNNKKAYEAPTLAAATGRAIHIPTDTQSTRKPRPKFDLSELTVAEVEQLESIHRKLFTTNAEQSSEGTGRPLSDRHVSSHPDPDDMENQPTTPMPLVIYQKATPNPSKPTQVLQSSGAMNQIATNIRKMPEMGPEMINDLMAIKELPDLDELTKGLDLSLMNKPGGFAILKQQFIESSSFLIHLRTIKKMVLSKILFHRNDVGQKHSSTSNWVIKPNSLSAHCTLCCARLSLVLVCGAMERPLERESTEKEPSQRQHFPKFYSTATMLGRNIQVPQIWVIKPNSLAADWPLCCAMLSLVIVCGAPKRPLERESTEKDAIDEAKKRKLRWAGHIARSEDNRWTKIATTWEPKVKAPKGWGKPLSWKQQITEIAGKEWIETAQDREKWRSIIPAQAHRMPPEVVAQRQHRFKKNLFENAHGLRVNPKFQQAASTSLQLNSTDFYYMMYFANITIGTPAQVLTVEIDPWYDQDLCVLGAGVDLSRSEPKKTFNQSKSSSFVDIGKNFTMTSCGRGKNGTDVVNVGEVNKAVTFGVVQTMYSYLRWIPSDGILGLSPMPSTNISQNAVSQLLADMDSPIMTWWQNKTIWGSNGTLPNAQLTLGAEDTEHCKSSYVYVPRVSFAISYYDRNHPVHLTSVVIPNDYEDETVTKFEINATLTLWYGQALLSATNGVYNYTMQDYVVDCDLSKHKDIVLNIGGGGVTEDESSRQIVLSPAEYVSYFNSYDVCVLSYHVSEYEYPRLELGQKFLNKHCVAYNSKEDKIGFSEVKENSVKTR</sequence>
<reference evidence="5" key="1">
    <citation type="submission" date="2022-01" db="EMBL/GenBank/DDBJ databases">
        <title>Genome Sequence Resource for Two Populations of Ditylenchus destructor, the Migratory Endoparasitic Phytonematode.</title>
        <authorList>
            <person name="Zhang H."/>
            <person name="Lin R."/>
            <person name="Xie B."/>
        </authorList>
    </citation>
    <scope>NUCLEOTIDE SEQUENCE</scope>
    <source>
        <strain evidence="5">BazhouSP</strain>
    </source>
</reference>